<accession>A0A835HBU3</accession>
<proteinExistence type="predicted"/>
<sequence length="197" mass="22308">MAYTTSVLTFTSSLKSSSYLTCPLICIETFTRVLRTCTFRLGRGRHNNLTLKHVCKASVEGAPSEVLEDSKFVPLNADDPQYGPPALLLLGFGLEETTKIIHCTEDMITRSLWEAMHTQQSELDIEKIAKSPPRICFLSGLTGEEMMMFIDAFPETGKEYTPFYSLISTYNMINCKRVRLNIDTSKWILESLRVSLF</sequence>
<organism evidence="1 2">
    <name type="scientific">Coptis chinensis</name>
    <dbReference type="NCBI Taxonomy" id="261450"/>
    <lineage>
        <taxon>Eukaryota</taxon>
        <taxon>Viridiplantae</taxon>
        <taxon>Streptophyta</taxon>
        <taxon>Embryophyta</taxon>
        <taxon>Tracheophyta</taxon>
        <taxon>Spermatophyta</taxon>
        <taxon>Magnoliopsida</taxon>
        <taxon>Ranunculales</taxon>
        <taxon>Ranunculaceae</taxon>
        <taxon>Coptidoideae</taxon>
        <taxon>Coptis</taxon>
    </lineage>
</organism>
<evidence type="ECO:0000313" key="1">
    <source>
        <dbReference type="EMBL" id="KAF9596421.1"/>
    </source>
</evidence>
<dbReference type="Proteomes" id="UP000631114">
    <property type="component" value="Unassembled WGS sequence"/>
</dbReference>
<protein>
    <submittedName>
        <fullName evidence="1">Uncharacterized protein</fullName>
    </submittedName>
</protein>
<gene>
    <name evidence="1" type="ORF">IFM89_010685</name>
</gene>
<keyword evidence="2" id="KW-1185">Reference proteome</keyword>
<comment type="caution">
    <text evidence="1">The sequence shown here is derived from an EMBL/GenBank/DDBJ whole genome shotgun (WGS) entry which is preliminary data.</text>
</comment>
<dbReference type="OrthoDB" id="2018221at2759"/>
<reference evidence="1 2" key="1">
    <citation type="submission" date="2020-10" db="EMBL/GenBank/DDBJ databases">
        <title>The Coptis chinensis genome and diversification of protoberbering-type alkaloids.</title>
        <authorList>
            <person name="Wang B."/>
            <person name="Shu S."/>
            <person name="Song C."/>
            <person name="Liu Y."/>
        </authorList>
    </citation>
    <scope>NUCLEOTIDE SEQUENCE [LARGE SCALE GENOMIC DNA]</scope>
    <source>
        <strain evidence="1">HL-2020</strain>
        <tissue evidence="1">Leaf</tissue>
    </source>
</reference>
<dbReference type="AlphaFoldDB" id="A0A835HBU3"/>
<evidence type="ECO:0000313" key="2">
    <source>
        <dbReference type="Proteomes" id="UP000631114"/>
    </source>
</evidence>
<name>A0A835HBU3_9MAGN</name>
<dbReference type="PANTHER" id="PTHR35732">
    <property type="entry name" value="OS10G0545100 PROTEIN"/>
    <property type="match status" value="1"/>
</dbReference>
<dbReference type="PANTHER" id="PTHR35732:SF1">
    <property type="entry name" value="OS10G0545100 PROTEIN"/>
    <property type="match status" value="1"/>
</dbReference>
<dbReference type="EMBL" id="JADFTS010000007">
    <property type="protein sequence ID" value="KAF9596421.1"/>
    <property type="molecule type" value="Genomic_DNA"/>
</dbReference>